<dbReference type="InterPro" id="IPR004839">
    <property type="entry name" value="Aminotransferase_I/II_large"/>
</dbReference>
<keyword evidence="6" id="KW-0663">Pyridoxal phosphate</keyword>
<protein>
    <submittedName>
        <fullName evidence="8">Unannotated protein</fullName>
    </submittedName>
</protein>
<dbReference type="Gene3D" id="3.90.1150.10">
    <property type="entry name" value="Aspartate Aminotransferase, domain 1"/>
    <property type="match status" value="1"/>
</dbReference>
<dbReference type="PANTHER" id="PTHR42790:SF19">
    <property type="entry name" value="KYNURENINE_ALPHA-AMINOADIPATE AMINOTRANSFERASE, MITOCHONDRIAL"/>
    <property type="match status" value="1"/>
</dbReference>
<evidence type="ECO:0000256" key="3">
    <source>
        <dbReference type="ARBA" id="ARBA00011738"/>
    </source>
</evidence>
<comment type="cofactor">
    <cofactor evidence="1">
        <name>pyridoxal 5'-phosphate</name>
        <dbReference type="ChEBI" id="CHEBI:597326"/>
    </cofactor>
</comment>
<dbReference type="AlphaFoldDB" id="A0A6J7DFL2"/>
<dbReference type="GO" id="GO:0030170">
    <property type="term" value="F:pyridoxal phosphate binding"/>
    <property type="evidence" value="ECO:0007669"/>
    <property type="project" value="InterPro"/>
</dbReference>
<name>A0A6J7DFL2_9ZZZZ</name>
<dbReference type="GO" id="GO:1901605">
    <property type="term" value="P:alpha-amino acid metabolic process"/>
    <property type="evidence" value="ECO:0007669"/>
    <property type="project" value="TreeGrafter"/>
</dbReference>
<dbReference type="InterPro" id="IPR015422">
    <property type="entry name" value="PyrdxlP-dep_Trfase_small"/>
</dbReference>
<evidence type="ECO:0000313" key="8">
    <source>
        <dbReference type="EMBL" id="CAB4869437.1"/>
    </source>
</evidence>
<evidence type="ECO:0000259" key="7">
    <source>
        <dbReference type="Pfam" id="PF00155"/>
    </source>
</evidence>
<keyword evidence="5" id="KW-0808">Transferase</keyword>
<dbReference type="Gene3D" id="3.40.640.10">
    <property type="entry name" value="Type I PLP-dependent aspartate aminotransferase-like (Major domain)"/>
    <property type="match status" value="1"/>
</dbReference>
<accession>A0A6J7DFL2</accession>
<sequence>MKDTNTNPQKRSGRGDAVAIERYGKLFAARTRSMTSSAMRDLMSITERPEVISLAGGLPDTSTFPKESYAALMSKLAAEELASALQYGPTEGLAAARECIRFVMAAEGVTVDPDDVIVTTGGQQVLDLVCKVLIDPGDVIVAEGPTYPGAVSAFTSYEARVEQVPIDADGMDPELLRERLVQLDAEGARPKFIYLIPNFQNPSGVTLSAERRKAILEIAREWEILILEDNPYGLLRYEEDPIPSILELDGGESVIYLGTFSKILSPGIRLGWVTAPRPVLEKLNLAKQAADLCASSLAQHFVAAYIGGGGWPEYMASLRRIYRDRRDVMLESLTSEMPEGTTWISPAGGLFVWATLPEYIDTTDLLARALRENVAFVPGRAAWVNGDGGSSLRLNFSGAGSDRIREGIRRIGMVVGEQVELYETMVGGSAGAASVEVKSDQVEGARVVPIAPRKRRASGNQG</sequence>
<dbReference type="InterPro" id="IPR015424">
    <property type="entry name" value="PyrdxlP-dep_Trfase"/>
</dbReference>
<dbReference type="InterPro" id="IPR050859">
    <property type="entry name" value="Class-I_PLP-dep_aminotransf"/>
</dbReference>
<comment type="subunit">
    <text evidence="3">Homodimer.</text>
</comment>
<evidence type="ECO:0000256" key="6">
    <source>
        <dbReference type="ARBA" id="ARBA00022898"/>
    </source>
</evidence>
<keyword evidence="4" id="KW-0032">Aminotransferase</keyword>
<dbReference type="Pfam" id="PF00155">
    <property type="entry name" value="Aminotran_1_2"/>
    <property type="match status" value="1"/>
</dbReference>
<reference evidence="8" key="1">
    <citation type="submission" date="2020-05" db="EMBL/GenBank/DDBJ databases">
        <authorList>
            <person name="Chiriac C."/>
            <person name="Salcher M."/>
            <person name="Ghai R."/>
            <person name="Kavagutti S V."/>
        </authorList>
    </citation>
    <scope>NUCLEOTIDE SEQUENCE</scope>
</reference>
<comment type="similarity">
    <text evidence="2">Belongs to the class-I pyridoxal-phosphate-dependent aminotransferase family.</text>
</comment>
<evidence type="ECO:0000256" key="2">
    <source>
        <dbReference type="ARBA" id="ARBA00007441"/>
    </source>
</evidence>
<gene>
    <name evidence="8" type="ORF">UFOPK3444_00635</name>
</gene>
<proteinExistence type="inferred from homology"/>
<dbReference type="CDD" id="cd00609">
    <property type="entry name" value="AAT_like"/>
    <property type="match status" value="1"/>
</dbReference>
<dbReference type="FunFam" id="3.40.640.10:FF:000053">
    <property type="entry name" value="Aminotransferase, class I"/>
    <property type="match status" value="1"/>
</dbReference>
<feature type="domain" description="Aminotransferase class I/classII large" evidence="7">
    <location>
        <begin position="51"/>
        <end position="411"/>
    </location>
</feature>
<organism evidence="8">
    <name type="scientific">freshwater metagenome</name>
    <dbReference type="NCBI Taxonomy" id="449393"/>
    <lineage>
        <taxon>unclassified sequences</taxon>
        <taxon>metagenomes</taxon>
        <taxon>ecological metagenomes</taxon>
    </lineage>
</organism>
<dbReference type="SUPFAM" id="SSF53383">
    <property type="entry name" value="PLP-dependent transferases"/>
    <property type="match status" value="1"/>
</dbReference>
<dbReference type="InterPro" id="IPR015421">
    <property type="entry name" value="PyrdxlP-dep_Trfase_major"/>
</dbReference>
<evidence type="ECO:0000256" key="5">
    <source>
        <dbReference type="ARBA" id="ARBA00022679"/>
    </source>
</evidence>
<evidence type="ECO:0000256" key="1">
    <source>
        <dbReference type="ARBA" id="ARBA00001933"/>
    </source>
</evidence>
<evidence type="ECO:0000256" key="4">
    <source>
        <dbReference type="ARBA" id="ARBA00022576"/>
    </source>
</evidence>
<dbReference type="PANTHER" id="PTHR42790">
    <property type="entry name" value="AMINOTRANSFERASE"/>
    <property type="match status" value="1"/>
</dbReference>
<dbReference type="GO" id="GO:0008483">
    <property type="term" value="F:transaminase activity"/>
    <property type="evidence" value="ECO:0007669"/>
    <property type="project" value="UniProtKB-KW"/>
</dbReference>
<dbReference type="EMBL" id="CAFBLU010000008">
    <property type="protein sequence ID" value="CAB4869437.1"/>
    <property type="molecule type" value="Genomic_DNA"/>
</dbReference>